<keyword evidence="4" id="KW-1185">Reference proteome</keyword>
<dbReference type="OrthoDB" id="276323at2759"/>
<feature type="region of interest" description="Disordered" evidence="2">
    <location>
        <begin position="915"/>
        <end position="989"/>
    </location>
</feature>
<dbReference type="EMBL" id="KQ474087">
    <property type="protein sequence ID" value="KPV72449.1"/>
    <property type="molecule type" value="Genomic_DNA"/>
</dbReference>
<evidence type="ECO:0000256" key="2">
    <source>
        <dbReference type="SAM" id="MobiDB-lite"/>
    </source>
</evidence>
<dbReference type="PANTHER" id="PTHR12832:SF11">
    <property type="entry name" value="LD23868P"/>
    <property type="match status" value="1"/>
</dbReference>
<dbReference type="STRING" id="578459.A0A0P9EGL2"/>
<evidence type="ECO:0000313" key="3">
    <source>
        <dbReference type="EMBL" id="KPV72449.1"/>
    </source>
</evidence>
<feature type="compositionally biased region" description="Low complexity" evidence="2">
    <location>
        <begin position="179"/>
        <end position="189"/>
    </location>
</feature>
<organism evidence="3 4">
    <name type="scientific">Rhodotorula graminis (strain WP1)</name>
    <dbReference type="NCBI Taxonomy" id="578459"/>
    <lineage>
        <taxon>Eukaryota</taxon>
        <taxon>Fungi</taxon>
        <taxon>Dikarya</taxon>
        <taxon>Basidiomycota</taxon>
        <taxon>Pucciniomycotina</taxon>
        <taxon>Microbotryomycetes</taxon>
        <taxon>Sporidiobolales</taxon>
        <taxon>Sporidiobolaceae</taxon>
        <taxon>Rhodotorula</taxon>
    </lineage>
</organism>
<dbReference type="InterPro" id="IPR008862">
    <property type="entry name" value="Tcp11"/>
</dbReference>
<feature type="region of interest" description="Disordered" evidence="2">
    <location>
        <begin position="221"/>
        <end position="333"/>
    </location>
</feature>
<feature type="compositionally biased region" description="Low complexity" evidence="2">
    <location>
        <begin position="235"/>
        <end position="259"/>
    </location>
</feature>
<feature type="compositionally biased region" description="Polar residues" evidence="2">
    <location>
        <begin position="953"/>
        <end position="962"/>
    </location>
</feature>
<dbReference type="GO" id="GO:0010737">
    <property type="term" value="P:protein kinase A signaling"/>
    <property type="evidence" value="ECO:0007669"/>
    <property type="project" value="TreeGrafter"/>
</dbReference>
<feature type="compositionally biased region" description="Low complexity" evidence="2">
    <location>
        <begin position="82"/>
        <end position="94"/>
    </location>
</feature>
<proteinExistence type="inferred from homology"/>
<dbReference type="Proteomes" id="UP000053890">
    <property type="component" value="Unassembled WGS sequence"/>
</dbReference>
<reference evidence="3 4" key="1">
    <citation type="journal article" date="2015" name="Front. Microbiol.">
        <title>Genome sequence of the plant growth promoting endophytic yeast Rhodotorula graminis WP1.</title>
        <authorList>
            <person name="Firrincieli A."/>
            <person name="Otillar R."/>
            <person name="Salamov A."/>
            <person name="Schmutz J."/>
            <person name="Khan Z."/>
            <person name="Redman R.S."/>
            <person name="Fleck N.D."/>
            <person name="Lindquist E."/>
            <person name="Grigoriev I.V."/>
            <person name="Doty S.L."/>
        </authorList>
    </citation>
    <scope>NUCLEOTIDE SEQUENCE [LARGE SCALE GENOMIC DNA]</scope>
    <source>
        <strain evidence="3 4">WP1</strain>
    </source>
</reference>
<evidence type="ECO:0000256" key="1">
    <source>
        <dbReference type="ARBA" id="ARBA00010954"/>
    </source>
</evidence>
<feature type="region of interest" description="Disordered" evidence="2">
    <location>
        <begin position="768"/>
        <end position="792"/>
    </location>
</feature>
<protein>
    <recommendedName>
        <fullName evidence="5">Tcp11-domain-containing protein</fullName>
    </recommendedName>
</protein>
<dbReference type="AlphaFoldDB" id="A0A0P9EGL2"/>
<dbReference type="GeneID" id="28978532"/>
<sequence length="1046" mass="110908">MESPYPPQLSTLPAPPPPSPAGPSSSSSPSSASAGAQPAPLVSISAASAEPRQQQQQQQRKRAFTAGGGGDVECAGASAGDEPALAAPGEVAAARRMSASQGVQMDVAHDLGEGSRWQARCASEVRKGRRASLRCGEDPPPPDEKRRRVEYGGERDDESPEPAYRTAPSSSRRRRPRLSHSSSWRSSSSCARATDVAPASLSPSPYLGVFATPFAAVAIAPLPSSTQPPAPSPHLAPASARLAQGAFPAPTSSSVSSPPADGPQPRRRRAYSLPNPADHAALPLSTRPVSSSSTVAITPAPRLTPPSPTRRSGSTSAVAEEDRRQRRSPGPSVGDSLAFGSFAFLSQDDLLALHAARVRAEGGDVPCGSLSAISLAPPVTKTTLRELDLNEILRNPQLRHDVVFDPNLMFRPNYDGERGERKRLLAAQYWTAISREIETGCRCTTFCDDEVRPCICLPTDTTSHGLPLATRLPSRIALLIAELRNIFVSLLPIPVTSAPASPDLSSSSSSTFANSPPSSPDLSSPSSASSPVLAARDQLLDVLDPALLMQQLERGCADIPSLARFLGATVKQHCAPMRDEMVDAMVVACEGEGLAKGLEMCFEILELMKLDIANHQLRSLRPYLVQTALVFERRVYQDFATRRQGPGSFDRLRTWLHSSAAGVVKKDTPRALDNRELVEQALTRGLLDLVFPSGAAASSSPAAALPETLQLDSYRIQAFHSDAVDLAVVYLLTMLFGQLAYPARPTPADLDSLRQELWCIMASSARSPSSLAGPAGSIQGIPQGPPGLGSAKLENPTWRAGMQDVLLQVARRATELRLRATSTTATTSCASATVPDAETLALVASYFDSNVRESSKLFQLLQRRLRETLHAVVDEELAKEAAHGPMSFTGWWAPQVEPGPMTTGGARSSAGLAHFAGSSRASSRGARPSADMMASTTPSRGVKRSCLDGGDDTGNSPSSSRTGGPDERQRRRRSSSSSSSSADVESAAQPSLVDLALQRNGLVALSTEVKLLGMRIARVATFNLAVYRPLYTAWLSIPPPSSPSHA</sequence>
<dbReference type="PANTHER" id="PTHR12832">
    <property type="entry name" value="TESTIS-SPECIFIC PROTEIN PBS13 T-COMPLEX 11"/>
    <property type="match status" value="1"/>
</dbReference>
<feature type="compositionally biased region" description="Pro residues" evidence="2">
    <location>
        <begin position="1"/>
        <end position="21"/>
    </location>
</feature>
<feature type="compositionally biased region" description="Low complexity" evidence="2">
    <location>
        <begin position="773"/>
        <end position="782"/>
    </location>
</feature>
<feature type="region of interest" description="Disordered" evidence="2">
    <location>
        <begin position="1"/>
        <end position="202"/>
    </location>
</feature>
<dbReference type="Pfam" id="PF05794">
    <property type="entry name" value="Tcp11"/>
    <property type="match status" value="2"/>
</dbReference>
<feature type="region of interest" description="Disordered" evidence="2">
    <location>
        <begin position="499"/>
        <end position="529"/>
    </location>
</feature>
<comment type="similarity">
    <text evidence="1">Belongs to the TCP11 family.</text>
</comment>
<feature type="compositionally biased region" description="Low complexity" evidence="2">
    <location>
        <begin position="22"/>
        <end position="40"/>
    </location>
</feature>
<gene>
    <name evidence="3" type="ORF">RHOBADRAFT_55915</name>
</gene>
<evidence type="ECO:0008006" key="5">
    <source>
        <dbReference type="Google" id="ProtNLM"/>
    </source>
</evidence>
<name>A0A0P9EGL2_RHOGW</name>
<feature type="compositionally biased region" description="Polar residues" evidence="2">
    <location>
        <begin position="287"/>
        <end position="296"/>
    </location>
</feature>
<dbReference type="RefSeq" id="XP_018268498.1">
    <property type="nucleotide sequence ID" value="XM_018418084.1"/>
</dbReference>
<accession>A0A0P9EGL2</accession>
<feature type="compositionally biased region" description="Basic and acidic residues" evidence="2">
    <location>
        <begin position="142"/>
        <end position="154"/>
    </location>
</feature>
<dbReference type="OMA" id="NTFASHY"/>
<evidence type="ECO:0000313" key="4">
    <source>
        <dbReference type="Proteomes" id="UP000053890"/>
    </source>
</evidence>
<feature type="compositionally biased region" description="Low complexity" evidence="2">
    <location>
        <begin position="916"/>
        <end position="930"/>
    </location>
</feature>